<protein>
    <submittedName>
        <fullName evidence="1">Uncharacterized protein</fullName>
    </submittedName>
</protein>
<reference evidence="1 2" key="1">
    <citation type="submission" date="2018-07" db="EMBL/GenBank/DDBJ databases">
        <title>Genome sequence of Erythrobacter strain YH-07, an antagonistic bacterium isolated from Yellow Sea.</title>
        <authorList>
            <person name="Tang T."/>
            <person name="Liu Q."/>
            <person name="Sun X."/>
        </authorList>
    </citation>
    <scope>NUCLEOTIDE SEQUENCE [LARGE SCALE GENOMIC DNA]</scope>
    <source>
        <strain evidence="1 2">YH-07</strain>
        <plasmid evidence="1 2">unnamed</plasmid>
    </source>
</reference>
<dbReference type="RefSeq" id="WP_115418272.1">
    <property type="nucleotide sequence ID" value="NZ_CP031358.1"/>
</dbReference>
<accession>A0A345YJ57</accession>
<dbReference type="EMBL" id="CP031358">
    <property type="protein sequence ID" value="AXK43959.1"/>
    <property type="molecule type" value="Genomic_DNA"/>
</dbReference>
<organism evidence="1 2">
    <name type="scientific">Erythrobacter aureus</name>
    <dbReference type="NCBI Taxonomy" id="2182384"/>
    <lineage>
        <taxon>Bacteria</taxon>
        <taxon>Pseudomonadati</taxon>
        <taxon>Pseudomonadota</taxon>
        <taxon>Alphaproteobacteria</taxon>
        <taxon>Sphingomonadales</taxon>
        <taxon>Erythrobacteraceae</taxon>
        <taxon>Erythrobacter/Porphyrobacter group</taxon>
        <taxon>Erythrobacter</taxon>
    </lineage>
</organism>
<keyword evidence="2" id="KW-1185">Reference proteome</keyword>
<proteinExistence type="predicted"/>
<geneLocation type="plasmid" evidence="1 2">
    <name>unnamed</name>
</geneLocation>
<sequence length="72" mass="7995">MTFAYQSYRVTIGFKNDSGLYGEETFTCMGRDQDQAEAKALQSATGSELNADRYGERRMVVLETEEVSAKAA</sequence>
<evidence type="ECO:0000313" key="2">
    <source>
        <dbReference type="Proteomes" id="UP000254508"/>
    </source>
</evidence>
<dbReference type="AlphaFoldDB" id="A0A345YJ57"/>
<evidence type="ECO:0000313" key="1">
    <source>
        <dbReference type="EMBL" id="AXK43959.1"/>
    </source>
</evidence>
<gene>
    <name evidence="1" type="ORF">DVR09_16015</name>
</gene>
<dbReference type="Proteomes" id="UP000254508">
    <property type="component" value="Plasmid unnamed"/>
</dbReference>
<keyword evidence="1" id="KW-0614">Plasmid</keyword>
<dbReference type="KEGG" id="err:DVR09_16015"/>
<name>A0A345YJ57_9SPHN</name>